<dbReference type="OrthoDB" id="5307922at2759"/>
<comment type="caution">
    <text evidence="3">The sequence shown here is derived from an EMBL/GenBank/DDBJ whole genome shotgun (WGS) entry which is preliminary data.</text>
</comment>
<dbReference type="InterPro" id="IPR011042">
    <property type="entry name" value="6-blade_b-propeller_TolB-like"/>
</dbReference>
<sequence>MGTLLRNAFFLVVALAIYAYQPTKQRLVTLGLTRGSVIENVHGFSKELRVIEDTRHCEDLHLWKVDDGSALLITACEGRGSPRFKWFPPMTFFDGPEELGSGDMTGSIHVLDPETFTSTRLTLEDFKGPFVTHGIDLVTDPQDENSVYIHAINHLPNPDYDPDHNSDDNIKSKEREKARSQIEVFHHTLNSNKARHIRSIRHPLIRTPNDIYSIAPREFLVTNDHKHREHGLRRTVEDVWTGAWGRVTETVHVRVDLDDGIESRDAAEGVRVGVVLKGMHNNNGLGHGDPDKEGEVLVCDAAGGVLHLARLSSSQPSSRTSSSSTPSMTKKLELVESIQMDSTIDNPSYFHDPYPETRCDASGYVLAGLLRGADYGKFFRDEGHVDPSVVWIVSRSENKDKKEKEKEAGSEGGDRWTRRIVFQDDGETLSSASTAVVLPIDPATNGGKKEAWIWVTGPSSKAVVATKIDLAALC</sequence>
<evidence type="ECO:0008006" key="5">
    <source>
        <dbReference type="Google" id="ProtNLM"/>
    </source>
</evidence>
<feature type="compositionally biased region" description="Basic and acidic residues" evidence="1">
    <location>
        <begin position="161"/>
        <end position="173"/>
    </location>
</feature>
<organism evidence="3 4">
    <name type="scientific">Filobasidium floriforme</name>
    <dbReference type="NCBI Taxonomy" id="5210"/>
    <lineage>
        <taxon>Eukaryota</taxon>
        <taxon>Fungi</taxon>
        <taxon>Dikarya</taxon>
        <taxon>Basidiomycota</taxon>
        <taxon>Agaricomycotina</taxon>
        <taxon>Tremellomycetes</taxon>
        <taxon>Filobasidiales</taxon>
        <taxon>Filobasidiaceae</taxon>
        <taxon>Filobasidium</taxon>
    </lineage>
</organism>
<dbReference type="Gene3D" id="2.120.10.30">
    <property type="entry name" value="TolB, C-terminal domain"/>
    <property type="match status" value="1"/>
</dbReference>
<evidence type="ECO:0000256" key="2">
    <source>
        <dbReference type="SAM" id="SignalP"/>
    </source>
</evidence>
<keyword evidence="2" id="KW-0732">Signal</keyword>
<gene>
    <name evidence="3" type="ORF">FFLO_06333</name>
</gene>
<feature type="region of interest" description="Disordered" evidence="1">
    <location>
        <begin position="310"/>
        <end position="329"/>
    </location>
</feature>
<accession>A0A8K0JFK8</accession>
<feature type="region of interest" description="Disordered" evidence="1">
    <location>
        <begin position="154"/>
        <end position="173"/>
    </location>
</feature>
<reference evidence="3" key="1">
    <citation type="submission" date="2020-04" db="EMBL/GenBank/DDBJ databases">
        <title>Analysis of mating type loci in Filobasidium floriforme.</title>
        <authorList>
            <person name="Nowrousian M."/>
        </authorList>
    </citation>
    <scope>NUCLEOTIDE SEQUENCE</scope>
    <source>
        <strain evidence="3">CBS 6242</strain>
    </source>
</reference>
<feature type="chain" id="PRO_5035433074" description="Serum paraoxonase/arylesterase" evidence="2">
    <location>
        <begin position="20"/>
        <end position="474"/>
    </location>
</feature>
<dbReference type="PANTHER" id="PTHR11799:SF12">
    <property type="entry name" value="PARAOXONASE-RELATED"/>
    <property type="match status" value="1"/>
</dbReference>
<proteinExistence type="predicted"/>
<feature type="compositionally biased region" description="Low complexity" evidence="1">
    <location>
        <begin position="312"/>
        <end position="327"/>
    </location>
</feature>
<evidence type="ECO:0000256" key="1">
    <source>
        <dbReference type="SAM" id="MobiDB-lite"/>
    </source>
</evidence>
<evidence type="ECO:0000313" key="4">
    <source>
        <dbReference type="Proteomes" id="UP000812966"/>
    </source>
</evidence>
<keyword evidence="4" id="KW-1185">Reference proteome</keyword>
<feature type="signal peptide" evidence="2">
    <location>
        <begin position="1"/>
        <end position="19"/>
    </location>
</feature>
<dbReference type="Proteomes" id="UP000812966">
    <property type="component" value="Unassembled WGS sequence"/>
</dbReference>
<dbReference type="EMBL" id="JABELV010000198">
    <property type="protein sequence ID" value="KAG7528218.1"/>
    <property type="molecule type" value="Genomic_DNA"/>
</dbReference>
<dbReference type="InterPro" id="IPR051288">
    <property type="entry name" value="Serum_paraoxonase/arylesterase"/>
</dbReference>
<protein>
    <recommendedName>
        <fullName evidence="5">Serum paraoxonase/arylesterase</fullName>
    </recommendedName>
</protein>
<name>A0A8K0JFK8_9TREE</name>
<evidence type="ECO:0000313" key="3">
    <source>
        <dbReference type="EMBL" id="KAG7528218.1"/>
    </source>
</evidence>
<dbReference type="PANTHER" id="PTHR11799">
    <property type="entry name" value="PARAOXONASE"/>
    <property type="match status" value="1"/>
</dbReference>
<dbReference type="AlphaFoldDB" id="A0A8K0JFK8"/>